<dbReference type="Pfam" id="PF13910">
    <property type="entry name" value="DUF4209"/>
    <property type="match status" value="1"/>
</dbReference>
<name>A0AAN9V2A7_9ORTH</name>
<gene>
    <name evidence="2" type="ORF">R5R35_012628</name>
</gene>
<reference evidence="2 3" key="1">
    <citation type="submission" date="2024-03" db="EMBL/GenBank/DDBJ databases">
        <title>The genome assembly and annotation of the cricket Gryllus longicercus Weissman &amp; Gray.</title>
        <authorList>
            <person name="Szrajer S."/>
            <person name="Gray D."/>
            <person name="Ylla G."/>
        </authorList>
    </citation>
    <scope>NUCLEOTIDE SEQUENCE [LARGE SCALE GENOMIC DNA]</scope>
    <source>
        <strain evidence="2">DAG 2021-001</strain>
        <tissue evidence="2">Whole body minus gut</tissue>
    </source>
</reference>
<evidence type="ECO:0000259" key="1">
    <source>
        <dbReference type="Pfam" id="PF13910"/>
    </source>
</evidence>
<protein>
    <recommendedName>
        <fullName evidence="1">DUF4209 domain-containing protein</fullName>
    </recommendedName>
</protein>
<dbReference type="EMBL" id="JAZDUA010000649">
    <property type="protein sequence ID" value="KAK7790256.1"/>
    <property type="molecule type" value="Genomic_DNA"/>
</dbReference>
<feature type="domain" description="DUF4209" evidence="1">
    <location>
        <begin position="133"/>
        <end position="214"/>
    </location>
</feature>
<evidence type="ECO:0000313" key="2">
    <source>
        <dbReference type="EMBL" id="KAK7790256.1"/>
    </source>
</evidence>
<dbReference type="InterPro" id="IPR039635">
    <property type="entry name" value="ERMARD"/>
</dbReference>
<sequence length="665" mass="77955">MVDNNISSFLSKQVRNMVVEVGIPHLRNHNCKYKYLNHRFTFNWEKIEAILCISDDFCIHDQPSSWFIDKINKVWPIFTEAHYFYNCTQPNLVDMQDLYEWTSHPKEIEEYLNRFLSSDLPTAEAILFLTAVLERSLGNLFLLKGSNVPSLLRDLLSTTEIEIILGKIPVVFLQLLVGTPLALNLRNIVWHGFPRQDELYPHFVSTLFSVILSIGELLLERNIDFFTIPKRQQIEFPEATSLDTFISVQEYCEEIFELFFHSNFIPKCHFSYWKCALEHYKNKRFGHALLLLLPQVEHMLRCLYCRINDCLEQMLTAESISLYTTLNEIMMENIINIDGVCRENKIINFLGESVMEMLQDIFVHPAGPRLRDKIGHGECNLTDIPEQLVNQIISVVVVIEMKSWEELPNQTLKKKVHVELKNQIHNMCKNYITKFHPTSLLKVTIRHCLLNLNTLSIYITQHSNNDIDQSILSCKSSDMICLIQEILNKVQKNDLYSCIESVSACVVSMKIQTLFRHKSENEVVNILRQIMDNLDQICEQVMEIVQEKCSLYSQRLLRSRQRETFKRMLCLIPQLKDILFCITCIIVMCLQFVNNICSLLEQELESLLKFCRMILQFVQNVVSLTKRDKNRWLEIQMLSEKFCKNVIKNFNSPFFFRLVLSDNTQ</sequence>
<dbReference type="Proteomes" id="UP001378592">
    <property type="component" value="Unassembled WGS sequence"/>
</dbReference>
<keyword evidence="3" id="KW-1185">Reference proteome</keyword>
<comment type="caution">
    <text evidence="2">The sequence shown here is derived from an EMBL/GenBank/DDBJ whole genome shotgun (WGS) entry which is preliminary data.</text>
</comment>
<dbReference type="PANTHER" id="PTHR31701">
    <property type="entry name" value="ENDOPLASMIC RETICULUM MEMBRANE-ASSOCIATED RNA DEGRADATION PROTEIN"/>
    <property type="match status" value="1"/>
</dbReference>
<evidence type="ECO:0000313" key="3">
    <source>
        <dbReference type="Proteomes" id="UP001378592"/>
    </source>
</evidence>
<proteinExistence type="predicted"/>
<dbReference type="PANTHER" id="PTHR31701:SF2">
    <property type="entry name" value="ENDOPLASMIC RETICULUM MEMBRANE-ASSOCIATED RNA DEGRADATION PROTEIN"/>
    <property type="match status" value="1"/>
</dbReference>
<dbReference type="InterPro" id="IPR025209">
    <property type="entry name" value="DUF4209"/>
</dbReference>
<organism evidence="2 3">
    <name type="scientific">Gryllus longicercus</name>
    <dbReference type="NCBI Taxonomy" id="2509291"/>
    <lineage>
        <taxon>Eukaryota</taxon>
        <taxon>Metazoa</taxon>
        <taxon>Ecdysozoa</taxon>
        <taxon>Arthropoda</taxon>
        <taxon>Hexapoda</taxon>
        <taxon>Insecta</taxon>
        <taxon>Pterygota</taxon>
        <taxon>Neoptera</taxon>
        <taxon>Polyneoptera</taxon>
        <taxon>Orthoptera</taxon>
        <taxon>Ensifera</taxon>
        <taxon>Gryllidea</taxon>
        <taxon>Grylloidea</taxon>
        <taxon>Gryllidae</taxon>
        <taxon>Gryllinae</taxon>
        <taxon>Gryllus</taxon>
    </lineage>
</organism>
<dbReference type="AlphaFoldDB" id="A0AAN9V2A7"/>
<accession>A0AAN9V2A7</accession>